<evidence type="ECO:0000256" key="1">
    <source>
        <dbReference type="ARBA" id="ARBA00022801"/>
    </source>
</evidence>
<reference evidence="3" key="1">
    <citation type="submission" date="2020-10" db="EMBL/GenBank/DDBJ databases">
        <title>Taxonomic study of unclassified bacteria belonging to the class Ktedonobacteria.</title>
        <authorList>
            <person name="Yabe S."/>
            <person name="Wang C.M."/>
            <person name="Zheng Y."/>
            <person name="Sakai Y."/>
            <person name="Cavaletti L."/>
            <person name="Monciardini P."/>
            <person name="Donadio S."/>
        </authorList>
    </citation>
    <scope>NUCLEOTIDE SEQUENCE</scope>
    <source>
        <strain evidence="3">ID150040</strain>
    </source>
</reference>
<dbReference type="Gene3D" id="3.40.50.1820">
    <property type="entry name" value="alpha/beta hydrolase"/>
    <property type="match status" value="1"/>
</dbReference>
<dbReference type="InterPro" id="IPR000073">
    <property type="entry name" value="AB_hydrolase_1"/>
</dbReference>
<dbReference type="InterPro" id="IPR000639">
    <property type="entry name" value="Epox_hydrolase-like"/>
</dbReference>
<evidence type="ECO:0000313" key="3">
    <source>
        <dbReference type="EMBL" id="GHO98940.1"/>
    </source>
</evidence>
<name>A0A8J3IY69_9CHLR</name>
<dbReference type="PANTHER" id="PTHR43329">
    <property type="entry name" value="EPOXIDE HYDROLASE"/>
    <property type="match status" value="1"/>
</dbReference>
<dbReference type="SUPFAM" id="SSF53474">
    <property type="entry name" value="alpha/beta-Hydrolases"/>
    <property type="match status" value="1"/>
</dbReference>
<dbReference type="GO" id="GO:0016787">
    <property type="term" value="F:hydrolase activity"/>
    <property type="evidence" value="ECO:0007669"/>
    <property type="project" value="UniProtKB-KW"/>
</dbReference>
<evidence type="ECO:0000259" key="2">
    <source>
        <dbReference type="Pfam" id="PF00561"/>
    </source>
</evidence>
<protein>
    <recommendedName>
        <fullName evidence="2">AB hydrolase-1 domain-containing protein</fullName>
    </recommendedName>
</protein>
<dbReference type="InterPro" id="IPR029058">
    <property type="entry name" value="AB_hydrolase_fold"/>
</dbReference>
<dbReference type="PRINTS" id="PR00412">
    <property type="entry name" value="EPOXHYDRLASE"/>
</dbReference>
<keyword evidence="4" id="KW-1185">Reference proteome</keyword>
<comment type="caution">
    <text evidence="3">The sequence shown here is derived from an EMBL/GenBank/DDBJ whole genome shotgun (WGS) entry which is preliminary data.</text>
</comment>
<keyword evidence="1" id="KW-0378">Hydrolase</keyword>
<gene>
    <name evidence="3" type="ORF">KSF_089880</name>
</gene>
<feature type="domain" description="AB hydrolase-1" evidence="2">
    <location>
        <begin position="22"/>
        <end position="122"/>
    </location>
</feature>
<evidence type="ECO:0000313" key="4">
    <source>
        <dbReference type="Proteomes" id="UP000597444"/>
    </source>
</evidence>
<accession>A0A8J3IY69</accession>
<proteinExistence type="predicted"/>
<dbReference type="Proteomes" id="UP000597444">
    <property type="component" value="Unassembled WGS sequence"/>
</dbReference>
<sequence length="248" mass="27928">MSSPLKGERIPLHIAEAGQGSLIVLLHGFPECWYTWHHQLTALARAGYHVVAPDQRGYGQTGYVGEGFEKYTRLHLVGDIVGLLDALGERQTIVVEHDWGAVVAWDLAMMRPDRVRGVVALNYLYIPRGETYQTITSVPGGTFYSHYFQQPGQAEAEMEQNVRLFLRKMYYTVSGEAPQQVSAAFSVVPTGMRFVDCLSNTDRLPDWLTEQDLDYCAQQFEAGKLLPPHSLPVRRRVVKEVSFMALII</sequence>
<dbReference type="RefSeq" id="WP_220209608.1">
    <property type="nucleotide sequence ID" value="NZ_BNJK01000002.1"/>
</dbReference>
<dbReference type="EMBL" id="BNJK01000002">
    <property type="protein sequence ID" value="GHO98940.1"/>
    <property type="molecule type" value="Genomic_DNA"/>
</dbReference>
<dbReference type="Pfam" id="PF00561">
    <property type="entry name" value="Abhydrolase_1"/>
    <property type="match status" value="1"/>
</dbReference>
<dbReference type="AlphaFoldDB" id="A0A8J3IY69"/>
<organism evidence="3 4">
    <name type="scientific">Reticulibacter mediterranei</name>
    <dbReference type="NCBI Taxonomy" id="2778369"/>
    <lineage>
        <taxon>Bacteria</taxon>
        <taxon>Bacillati</taxon>
        <taxon>Chloroflexota</taxon>
        <taxon>Ktedonobacteria</taxon>
        <taxon>Ktedonobacterales</taxon>
        <taxon>Reticulibacteraceae</taxon>
        <taxon>Reticulibacter</taxon>
    </lineage>
</organism>